<dbReference type="PROSITE" id="PS50110">
    <property type="entry name" value="RESPONSE_REGULATORY"/>
    <property type="match status" value="1"/>
</dbReference>
<dbReference type="InterPro" id="IPR052893">
    <property type="entry name" value="TCS_response_regulator"/>
</dbReference>
<evidence type="ECO:0000313" key="5">
    <source>
        <dbReference type="EMBL" id="HBK54320.1"/>
    </source>
</evidence>
<dbReference type="SMART" id="SM00448">
    <property type="entry name" value="REC"/>
    <property type="match status" value="1"/>
</dbReference>
<dbReference type="Gene3D" id="3.40.50.2300">
    <property type="match status" value="1"/>
</dbReference>
<reference evidence="5 6" key="1">
    <citation type="journal article" date="2018" name="Nat. Biotechnol.">
        <title>A standardized bacterial taxonomy based on genome phylogeny substantially revises the tree of life.</title>
        <authorList>
            <person name="Parks D.H."/>
            <person name="Chuvochina M."/>
            <person name="Waite D.W."/>
            <person name="Rinke C."/>
            <person name="Skarshewski A."/>
            <person name="Chaumeil P.A."/>
            <person name="Hugenholtz P."/>
        </authorList>
    </citation>
    <scope>NUCLEOTIDE SEQUENCE [LARGE SCALE GENOMIC DNA]</scope>
    <source>
        <strain evidence="5">UBA10948</strain>
    </source>
</reference>
<feature type="domain" description="Response regulatory" evidence="4">
    <location>
        <begin position="8"/>
        <end position="136"/>
    </location>
</feature>
<dbReference type="PANTHER" id="PTHR44520">
    <property type="entry name" value="RESPONSE REGULATOR RCP1-RELATED"/>
    <property type="match status" value="1"/>
</dbReference>
<evidence type="ECO:0000313" key="6">
    <source>
        <dbReference type="Proteomes" id="UP000263273"/>
    </source>
</evidence>
<evidence type="ECO:0000256" key="3">
    <source>
        <dbReference type="PROSITE-ProRule" id="PRU00169"/>
    </source>
</evidence>
<dbReference type="InterPro" id="IPR011006">
    <property type="entry name" value="CheY-like_superfamily"/>
</dbReference>
<dbReference type="CDD" id="cd17557">
    <property type="entry name" value="REC_Rcp-like"/>
    <property type="match status" value="1"/>
</dbReference>
<proteinExistence type="predicted"/>
<dbReference type="AlphaFoldDB" id="A0A354YYA0"/>
<protein>
    <recommendedName>
        <fullName evidence="1">Stage 0 sporulation protein A homolog</fullName>
    </recommendedName>
</protein>
<accession>A0A354YYA0</accession>
<dbReference type="Pfam" id="PF00072">
    <property type="entry name" value="Response_reg"/>
    <property type="match status" value="1"/>
</dbReference>
<sequence>MMDESMLNILLVEDNEDHAELIMRSLEDQQIKSHVFHVTDGEQALDYLFHRGEYSQVEKYPRPNLILLDLRLPKVDGLGVLKEIKQAEELRIIPTVVLTSSESENDIYRAYNYYANSFLVKPMDFQQFNELMLKLGRYWLKCNANPVRLIKIIGE</sequence>
<name>A0A354YYA0_9FIRM</name>
<dbReference type="Proteomes" id="UP000263273">
    <property type="component" value="Unassembled WGS sequence"/>
</dbReference>
<dbReference type="RefSeq" id="WP_276619949.1">
    <property type="nucleotide sequence ID" value="NZ_DHSN01000045.1"/>
</dbReference>
<evidence type="ECO:0000259" key="4">
    <source>
        <dbReference type="PROSITE" id="PS50110"/>
    </source>
</evidence>
<evidence type="ECO:0000256" key="1">
    <source>
        <dbReference type="ARBA" id="ARBA00018672"/>
    </source>
</evidence>
<evidence type="ECO:0000256" key="2">
    <source>
        <dbReference type="ARBA" id="ARBA00024867"/>
    </source>
</evidence>
<dbReference type="SUPFAM" id="SSF52172">
    <property type="entry name" value="CheY-like"/>
    <property type="match status" value="1"/>
</dbReference>
<comment type="function">
    <text evidence="2">May play the central regulatory role in sporulation. It may be an element of the effector pathway responsible for the activation of sporulation genes in response to nutritional stress. Spo0A may act in concert with spo0H (a sigma factor) to control the expression of some genes that are critical to the sporulation process.</text>
</comment>
<dbReference type="STRING" id="378794.GCA_001570625_01030"/>
<keyword evidence="3" id="KW-0597">Phosphoprotein</keyword>
<organism evidence="5 6">
    <name type="scientific">Syntrophomonas wolfei</name>
    <dbReference type="NCBI Taxonomy" id="863"/>
    <lineage>
        <taxon>Bacteria</taxon>
        <taxon>Bacillati</taxon>
        <taxon>Bacillota</taxon>
        <taxon>Clostridia</taxon>
        <taxon>Eubacteriales</taxon>
        <taxon>Syntrophomonadaceae</taxon>
        <taxon>Syntrophomonas</taxon>
    </lineage>
</organism>
<feature type="modified residue" description="4-aspartylphosphate" evidence="3">
    <location>
        <position position="69"/>
    </location>
</feature>
<dbReference type="InterPro" id="IPR001789">
    <property type="entry name" value="Sig_transdc_resp-reg_receiver"/>
</dbReference>
<dbReference type="EMBL" id="DNZF01000223">
    <property type="protein sequence ID" value="HBK54320.1"/>
    <property type="molecule type" value="Genomic_DNA"/>
</dbReference>
<gene>
    <name evidence="5" type="ORF">DDZ44_10320</name>
</gene>
<comment type="caution">
    <text evidence="5">The sequence shown here is derived from an EMBL/GenBank/DDBJ whole genome shotgun (WGS) entry which is preliminary data.</text>
</comment>
<dbReference type="GO" id="GO:0000160">
    <property type="term" value="P:phosphorelay signal transduction system"/>
    <property type="evidence" value="ECO:0007669"/>
    <property type="project" value="InterPro"/>
</dbReference>